<dbReference type="EMBL" id="ADAS02000219">
    <property type="protein sequence ID" value="OAV88060.1"/>
    <property type="molecule type" value="Genomic_DNA"/>
</dbReference>
<reference evidence="2" key="4">
    <citation type="submission" date="2025-05" db="UniProtKB">
        <authorList>
            <consortium name="EnsemblFungi"/>
        </authorList>
    </citation>
    <scope>IDENTIFICATION</scope>
    <source>
        <strain evidence="2">isolate 1-1 / race 1 (BBBD)</strain>
    </source>
</reference>
<dbReference type="VEuPathDB" id="FungiDB:PTTG_29166"/>
<proteinExistence type="predicted"/>
<gene>
    <name evidence="1" type="ORF">PTTG_29166</name>
</gene>
<sequence length="121" mass="13776">MEGAFIKHLTQSQKQWLYSVIESMKSKINTEFEPDNDSRTPLQKALDDDHVLRHINTYYNGARQEALSMGLIGDQIPNLYSLWVARRAKLGRAGIPVIKEKNIAYCLAIHRGEIPPANNEI</sequence>
<dbReference type="AlphaFoldDB" id="A0A180G635"/>
<organism evidence="1">
    <name type="scientific">Puccinia triticina (isolate 1-1 / race 1 (BBBD))</name>
    <name type="common">Brown leaf rust fungus</name>
    <dbReference type="NCBI Taxonomy" id="630390"/>
    <lineage>
        <taxon>Eukaryota</taxon>
        <taxon>Fungi</taxon>
        <taxon>Dikarya</taxon>
        <taxon>Basidiomycota</taxon>
        <taxon>Pucciniomycotina</taxon>
        <taxon>Pucciniomycetes</taxon>
        <taxon>Pucciniales</taxon>
        <taxon>Pucciniaceae</taxon>
        <taxon>Puccinia</taxon>
    </lineage>
</organism>
<protein>
    <submittedName>
        <fullName evidence="1 2">Uncharacterized protein</fullName>
    </submittedName>
</protein>
<accession>A0A180G635</accession>
<reference evidence="1" key="2">
    <citation type="submission" date="2016-05" db="EMBL/GenBank/DDBJ databases">
        <title>Comparative analysis highlights variable genome content of wheat rusts and divergence of the mating loci.</title>
        <authorList>
            <person name="Cuomo C.A."/>
            <person name="Bakkeren G."/>
            <person name="Szabo L."/>
            <person name="Khalil H."/>
            <person name="Joly D."/>
            <person name="Goldberg J."/>
            <person name="Young S."/>
            <person name="Zeng Q."/>
            <person name="Fellers J."/>
        </authorList>
    </citation>
    <scope>NUCLEOTIDE SEQUENCE [LARGE SCALE GENOMIC DNA]</scope>
    <source>
        <strain evidence="1">1-1 BBBD Race 1</strain>
    </source>
</reference>
<dbReference type="Proteomes" id="UP000005240">
    <property type="component" value="Unassembled WGS sequence"/>
</dbReference>
<evidence type="ECO:0000313" key="2">
    <source>
        <dbReference type="EnsemblFungi" id="PTTG_29166-t43_1-p1"/>
    </source>
</evidence>
<reference evidence="1" key="1">
    <citation type="submission" date="2009-11" db="EMBL/GenBank/DDBJ databases">
        <authorList>
            <consortium name="The Broad Institute Genome Sequencing Platform"/>
            <person name="Ward D."/>
            <person name="Feldgarden M."/>
            <person name="Earl A."/>
            <person name="Young S.K."/>
            <person name="Zeng Q."/>
            <person name="Koehrsen M."/>
            <person name="Alvarado L."/>
            <person name="Berlin A."/>
            <person name="Bochicchio J."/>
            <person name="Borenstein D."/>
            <person name="Chapman S.B."/>
            <person name="Chen Z."/>
            <person name="Engels R."/>
            <person name="Freedman E."/>
            <person name="Gellesch M."/>
            <person name="Goldberg J."/>
            <person name="Griggs A."/>
            <person name="Gujja S."/>
            <person name="Heilman E."/>
            <person name="Heiman D."/>
            <person name="Hepburn T."/>
            <person name="Howarth C."/>
            <person name="Jen D."/>
            <person name="Larson L."/>
            <person name="Lewis B."/>
            <person name="Mehta T."/>
            <person name="Park D."/>
            <person name="Pearson M."/>
            <person name="Roberts A."/>
            <person name="Saif S."/>
            <person name="Shea T."/>
            <person name="Shenoy N."/>
            <person name="Sisk P."/>
            <person name="Stolte C."/>
            <person name="Sykes S."/>
            <person name="Thomson T."/>
            <person name="Walk T."/>
            <person name="White J."/>
            <person name="Yandava C."/>
            <person name="Izard J."/>
            <person name="Baranova O.V."/>
            <person name="Blanton J.M."/>
            <person name="Tanner A.C."/>
            <person name="Dewhirst F.E."/>
            <person name="Haas B."/>
            <person name="Nusbaum C."/>
            <person name="Birren B."/>
        </authorList>
    </citation>
    <scope>NUCLEOTIDE SEQUENCE [LARGE SCALE GENOMIC DNA]</scope>
    <source>
        <strain evidence="1">1-1 BBBD Race 1</strain>
    </source>
</reference>
<dbReference type="EnsemblFungi" id="PTTG_29166-t43_1">
    <property type="protein sequence ID" value="PTTG_29166-t43_1-p1"/>
    <property type="gene ID" value="PTTG_29166"/>
</dbReference>
<reference evidence="2 3" key="3">
    <citation type="journal article" date="2017" name="G3 (Bethesda)">
        <title>Comparative analysis highlights variable genome content of wheat rusts and divergence of the mating loci.</title>
        <authorList>
            <person name="Cuomo C.A."/>
            <person name="Bakkeren G."/>
            <person name="Khalil H.B."/>
            <person name="Panwar V."/>
            <person name="Joly D."/>
            <person name="Linning R."/>
            <person name="Sakthikumar S."/>
            <person name="Song X."/>
            <person name="Adiconis X."/>
            <person name="Fan L."/>
            <person name="Goldberg J.M."/>
            <person name="Levin J.Z."/>
            <person name="Young S."/>
            <person name="Zeng Q."/>
            <person name="Anikster Y."/>
            <person name="Bruce M."/>
            <person name="Wang M."/>
            <person name="Yin C."/>
            <person name="McCallum B."/>
            <person name="Szabo L.J."/>
            <person name="Hulbert S."/>
            <person name="Chen X."/>
            <person name="Fellers J.P."/>
        </authorList>
    </citation>
    <scope>NUCLEOTIDE SEQUENCE</scope>
    <source>
        <strain evidence="3">Isolate 1-1 / race 1 (BBBD)</strain>
        <strain evidence="2">isolate 1-1 / race 1 (BBBD)</strain>
    </source>
</reference>
<evidence type="ECO:0000313" key="3">
    <source>
        <dbReference type="Proteomes" id="UP000005240"/>
    </source>
</evidence>
<keyword evidence="3" id="KW-1185">Reference proteome</keyword>
<evidence type="ECO:0000313" key="1">
    <source>
        <dbReference type="EMBL" id="OAV88060.1"/>
    </source>
</evidence>
<name>A0A180G635_PUCT1</name>